<evidence type="ECO:0000313" key="11">
    <source>
        <dbReference type="Proteomes" id="UP001302367"/>
    </source>
</evidence>
<keyword evidence="6" id="KW-0503">Monooxygenase</keyword>
<dbReference type="GO" id="GO:0016705">
    <property type="term" value="F:oxidoreductase activity, acting on paired donors, with incorporation or reduction of molecular oxygen"/>
    <property type="evidence" value="ECO:0007669"/>
    <property type="project" value="InterPro"/>
</dbReference>
<protein>
    <submittedName>
        <fullName evidence="8">Cytochrome P450 3A8</fullName>
    </submittedName>
</protein>
<dbReference type="Proteomes" id="UP000230605">
    <property type="component" value="Chromosome 10"/>
</dbReference>
<dbReference type="GO" id="GO:0044550">
    <property type="term" value="P:secondary metabolite biosynthetic process"/>
    <property type="evidence" value="ECO:0007669"/>
    <property type="project" value="UniProtKB-ARBA"/>
</dbReference>
<feature type="transmembrane region" description="Helical" evidence="7">
    <location>
        <begin position="20"/>
        <end position="43"/>
    </location>
</feature>
<dbReference type="InterPro" id="IPR001128">
    <property type="entry name" value="Cyt_P450"/>
</dbReference>
<evidence type="ECO:0000256" key="6">
    <source>
        <dbReference type="RuleBase" id="RU000461"/>
    </source>
</evidence>
<keyword evidence="11" id="KW-1185">Reference proteome</keyword>
<gene>
    <name evidence="8" type="ORF">CB0940_12099</name>
    <name evidence="9" type="ORF">RHO25_009139</name>
</gene>
<dbReference type="InterPro" id="IPR050121">
    <property type="entry name" value="Cytochrome_P450_monoxygenase"/>
</dbReference>
<evidence type="ECO:0000256" key="4">
    <source>
        <dbReference type="ARBA" id="ARBA00023004"/>
    </source>
</evidence>
<dbReference type="Pfam" id="PF00067">
    <property type="entry name" value="p450"/>
    <property type="match status" value="1"/>
</dbReference>
<dbReference type="InterPro" id="IPR017972">
    <property type="entry name" value="Cyt_P450_CS"/>
</dbReference>
<keyword evidence="3 6" id="KW-0560">Oxidoreductase</keyword>
<dbReference type="AlphaFoldDB" id="A0A2G5IF01"/>
<dbReference type="PRINTS" id="PR00385">
    <property type="entry name" value="P450"/>
</dbReference>
<reference evidence="8 10" key="1">
    <citation type="submission" date="2015-10" db="EMBL/GenBank/DDBJ databases">
        <title>The cercosporin biosynthetic gene cluster was horizontally transferred to several fungal lineages and shown to be expanded in Cercospora beticola based on microsynteny with recipient genomes.</title>
        <authorList>
            <person name="De Jonge R."/>
            <person name="Ebert M.K."/>
            <person name="Suttle J.C."/>
            <person name="Jurick Ii W.M."/>
            <person name="Secor G.A."/>
            <person name="Thomma B.P."/>
            <person name="Van De Peer Y."/>
            <person name="Bolton M.D."/>
        </authorList>
    </citation>
    <scope>NUCLEOTIDE SEQUENCE [LARGE SCALE GENOMIC DNA]</scope>
    <source>
        <strain evidence="8 10">09-40</strain>
    </source>
</reference>
<evidence type="ECO:0000313" key="10">
    <source>
        <dbReference type="Proteomes" id="UP000230605"/>
    </source>
</evidence>
<evidence type="ECO:0000256" key="3">
    <source>
        <dbReference type="ARBA" id="ARBA00023002"/>
    </source>
</evidence>
<evidence type="ECO:0000256" key="5">
    <source>
        <dbReference type="PIRSR" id="PIRSR602401-1"/>
    </source>
</evidence>
<evidence type="ECO:0000313" key="9">
    <source>
        <dbReference type="EMBL" id="WPB04493.1"/>
    </source>
</evidence>
<feature type="binding site" description="axial binding residue" evidence="5">
    <location>
        <position position="466"/>
    </location>
    <ligand>
        <name>heme</name>
        <dbReference type="ChEBI" id="CHEBI:30413"/>
    </ligand>
    <ligandPart>
        <name>Fe</name>
        <dbReference type="ChEBI" id="CHEBI:18248"/>
    </ligandPart>
</feature>
<name>A0A2G5IF01_CERBT</name>
<keyword evidence="5 6" id="KW-0349">Heme</keyword>
<keyword evidence="7" id="KW-0812">Transmembrane</keyword>
<dbReference type="OrthoDB" id="1470350at2759"/>
<proteinExistence type="inferred from homology"/>
<evidence type="ECO:0000256" key="1">
    <source>
        <dbReference type="ARBA" id="ARBA00001971"/>
    </source>
</evidence>
<reference evidence="9 11" key="2">
    <citation type="submission" date="2023-09" db="EMBL/GenBank/DDBJ databases">
        <title>Complete-Gapless Cercospora beticola genome.</title>
        <authorList>
            <person name="Wyatt N.A."/>
            <person name="Spanner R.E."/>
            <person name="Bolton M.D."/>
        </authorList>
    </citation>
    <scope>NUCLEOTIDE SEQUENCE [LARGE SCALE GENOMIC DNA]</scope>
    <source>
        <strain evidence="9">Cb09-40</strain>
    </source>
</reference>
<dbReference type="PROSITE" id="PS00086">
    <property type="entry name" value="CYTOCHROME_P450"/>
    <property type="match status" value="1"/>
</dbReference>
<dbReference type="GO" id="GO:0020037">
    <property type="term" value="F:heme binding"/>
    <property type="evidence" value="ECO:0007669"/>
    <property type="project" value="InterPro"/>
</dbReference>
<dbReference type="Gene3D" id="1.10.630.10">
    <property type="entry name" value="Cytochrome P450"/>
    <property type="match status" value="1"/>
</dbReference>
<dbReference type="GO" id="GO:0005506">
    <property type="term" value="F:iron ion binding"/>
    <property type="evidence" value="ECO:0007669"/>
    <property type="project" value="InterPro"/>
</dbReference>
<dbReference type="InterPro" id="IPR002401">
    <property type="entry name" value="Cyt_P450_E_grp-I"/>
</dbReference>
<dbReference type="PANTHER" id="PTHR24305">
    <property type="entry name" value="CYTOCHROME P450"/>
    <property type="match status" value="1"/>
</dbReference>
<dbReference type="InterPro" id="IPR036396">
    <property type="entry name" value="Cyt_P450_sf"/>
</dbReference>
<dbReference type="GO" id="GO:0004497">
    <property type="term" value="F:monooxygenase activity"/>
    <property type="evidence" value="ECO:0007669"/>
    <property type="project" value="UniProtKB-KW"/>
</dbReference>
<dbReference type="EMBL" id="CP134188">
    <property type="protein sequence ID" value="WPB04493.1"/>
    <property type="molecule type" value="Genomic_DNA"/>
</dbReference>
<keyword evidence="4 5" id="KW-0408">Iron</keyword>
<keyword evidence="2 5" id="KW-0479">Metal-binding</keyword>
<dbReference type="PANTHER" id="PTHR24305:SF235">
    <property type="entry name" value="CYTOCHROME P450 MONOOXYGENASE APDB-RELATED"/>
    <property type="match status" value="1"/>
</dbReference>
<organism evidence="8 10">
    <name type="scientific">Cercospora beticola</name>
    <name type="common">Sugarbeet leaf spot fungus</name>
    <dbReference type="NCBI Taxonomy" id="122368"/>
    <lineage>
        <taxon>Eukaryota</taxon>
        <taxon>Fungi</taxon>
        <taxon>Dikarya</taxon>
        <taxon>Ascomycota</taxon>
        <taxon>Pezizomycotina</taxon>
        <taxon>Dothideomycetes</taxon>
        <taxon>Dothideomycetidae</taxon>
        <taxon>Mycosphaerellales</taxon>
        <taxon>Mycosphaerellaceae</taxon>
        <taxon>Cercospora</taxon>
    </lineage>
</organism>
<evidence type="ECO:0000256" key="7">
    <source>
        <dbReference type="SAM" id="Phobius"/>
    </source>
</evidence>
<comment type="similarity">
    <text evidence="6">Belongs to the cytochrome P450 family.</text>
</comment>
<accession>A0A2G5IF01</accession>
<dbReference type="Proteomes" id="UP001302367">
    <property type="component" value="Chromosome 5"/>
</dbReference>
<dbReference type="SUPFAM" id="SSF48264">
    <property type="entry name" value="Cytochrome P450"/>
    <property type="match status" value="1"/>
</dbReference>
<evidence type="ECO:0000313" key="8">
    <source>
        <dbReference type="EMBL" id="PIB03094.1"/>
    </source>
</evidence>
<dbReference type="PRINTS" id="PR00463">
    <property type="entry name" value="EP450I"/>
</dbReference>
<comment type="cofactor">
    <cofactor evidence="1 5">
        <name>heme</name>
        <dbReference type="ChEBI" id="CHEBI:30413"/>
    </cofactor>
</comment>
<keyword evidence="7" id="KW-0472">Membrane</keyword>
<sequence length="526" mass="59259">MPSKHSTSVVGVQNRPVERIVGYVLISFALYAIWKVPDVLVIISMISIAKARQIVYAYVFSPVRHIPGPFWSRVTSIPYRLATFKTRRSAYAHDLVQKYGSIVVIAPDQVHTSDEIAMKTIYDRSSIKTSFYSNMGSWKGVVTTLGKLDYASAGPTRTNLIQCFQNRNLETLADNIDKHVFQFVEVMKTTAEAGENVDGVVWFRLLALDIVTDVLWGEDTDLLGHAGSDTPELLKRFFAFSQYNALKSFIPVVELLAKYVGPPKLSKLRRECRDMDVTARQALTRWHEKTSKTHDRDVLSMLLNSQTLDDPENRIKPEDLPAYMVEMMAAGSSTTSHTAAFACWALANHPEAQEKLRKELFKTLPDATHFDMKDSQKCEYLDAVIHETMRLWPMIPGPLERYLGKAITVDGLTVPPGVVASTSALTSGRNAEVFPEPEKWLPERWLNATDRMKLNWTPFGYGSRICPGSNLAMTELKYMLSATFRNMRAVQPVGVKWEPIELADVFAAGTKTGHCWLRFEVDAEQP</sequence>
<dbReference type="EMBL" id="LKMD01000099">
    <property type="protein sequence ID" value="PIB03094.1"/>
    <property type="molecule type" value="Genomic_DNA"/>
</dbReference>
<evidence type="ECO:0000256" key="2">
    <source>
        <dbReference type="ARBA" id="ARBA00022723"/>
    </source>
</evidence>
<keyword evidence="7" id="KW-1133">Transmembrane helix</keyword>